<evidence type="ECO:0000313" key="13">
    <source>
        <dbReference type="Proteomes" id="UP001085076"/>
    </source>
</evidence>
<dbReference type="EMBL" id="JAGGNH010000137">
    <property type="protein sequence ID" value="KAJ0959902.1"/>
    <property type="molecule type" value="Genomic_DNA"/>
</dbReference>
<dbReference type="SMART" id="SM00575">
    <property type="entry name" value="ZnF_PMZ"/>
    <property type="match status" value="1"/>
</dbReference>
<keyword evidence="5 9" id="KW-0862">Zinc</keyword>
<evidence type="ECO:0000256" key="4">
    <source>
        <dbReference type="ARBA" id="ARBA00022771"/>
    </source>
</evidence>
<comment type="function">
    <text evidence="9">Putative transcription activator involved in regulating light control of development.</text>
</comment>
<keyword evidence="4 8" id="KW-0863">Zinc-finger</keyword>
<accession>A0A9D5BSB9</accession>
<keyword evidence="3 9" id="KW-0479">Metal-binding</keyword>
<keyword evidence="13" id="KW-1185">Reference proteome</keyword>
<feature type="compositionally biased region" description="Basic and acidic residues" evidence="10">
    <location>
        <begin position="178"/>
        <end position="192"/>
    </location>
</feature>
<name>A0A9D5BSB9_9LILI</name>
<protein>
    <recommendedName>
        <fullName evidence="9">Protein FAR1-RELATED SEQUENCE</fullName>
    </recommendedName>
</protein>
<evidence type="ECO:0000259" key="11">
    <source>
        <dbReference type="PROSITE" id="PS50966"/>
    </source>
</evidence>
<dbReference type="InterPro" id="IPR006564">
    <property type="entry name" value="Znf_PMZ"/>
</dbReference>
<organism evidence="12 13">
    <name type="scientific">Dioscorea zingiberensis</name>
    <dbReference type="NCBI Taxonomy" id="325984"/>
    <lineage>
        <taxon>Eukaryota</taxon>
        <taxon>Viridiplantae</taxon>
        <taxon>Streptophyta</taxon>
        <taxon>Embryophyta</taxon>
        <taxon>Tracheophyta</taxon>
        <taxon>Spermatophyta</taxon>
        <taxon>Magnoliopsida</taxon>
        <taxon>Liliopsida</taxon>
        <taxon>Dioscoreales</taxon>
        <taxon>Dioscoreaceae</taxon>
        <taxon>Dioscorea</taxon>
    </lineage>
</organism>
<dbReference type="GO" id="GO:0006313">
    <property type="term" value="P:DNA transposition"/>
    <property type="evidence" value="ECO:0007669"/>
    <property type="project" value="InterPro"/>
</dbReference>
<dbReference type="PROSITE" id="PS50966">
    <property type="entry name" value="ZF_SWIM"/>
    <property type="match status" value="1"/>
</dbReference>
<dbReference type="PANTHER" id="PTHR31669">
    <property type="entry name" value="PROTEIN FAR1-RELATED SEQUENCE 10-RELATED"/>
    <property type="match status" value="1"/>
</dbReference>
<dbReference type="InterPro" id="IPR004330">
    <property type="entry name" value="FAR1_DNA_bnd_dom"/>
</dbReference>
<dbReference type="OrthoDB" id="747268at2759"/>
<proteinExistence type="inferred from homology"/>
<dbReference type="Proteomes" id="UP001085076">
    <property type="component" value="Unassembled WGS sequence"/>
</dbReference>
<dbReference type="Pfam" id="PF03101">
    <property type="entry name" value="FAR1"/>
    <property type="match status" value="1"/>
</dbReference>
<evidence type="ECO:0000256" key="10">
    <source>
        <dbReference type="SAM" id="MobiDB-lite"/>
    </source>
</evidence>
<feature type="region of interest" description="Disordered" evidence="10">
    <location>
        <begin position="169"/>
        <end position="192"/>
    </location>
</feature>
<dbReference type="PANTHER" id="PTHR31669:SF297">
    <property type="entry name" value="PROTEIN FAR1-RELATED SEQUENCE"/>
    <property type="match status" value="1"/>
</dbReference>
<keyword evidence="9" id="KW-0539">Nucleus</keyword>
<evidence type="ECO:0000256" key="7">
    <source>
        <dbReference type="ARBA" id="ARBA00023172"/>
    </source>
</evidence>
<dbReference type="GO" id="GO:0004803">
    <property type="term" value="F:transposase activity"/>
    <property type="evidence" value="ECO:0007669"/>
    <property type="project" value="InterPro"/>
</dbReference>
<sequence>MAESPANEMNLDEDSELVSVSEPNSEEMASDPKPDGEQIVTEENDGTPRVGMAFKSFDEVYEFYNQYARSVGFGTKIRRSFYSLDDGQLNKVMLTCCKEGRREYKNQERSTYRLRLSARTDCQARIKVQRKYIDGLFHLTEVNLEHNHPVNPTMSKFFRSHKELNEGTKKQLPARTKIQKDSISGEKENEDVGMKAQAPFAGREDVEALNQFFVKMQTSGSYFFHLMDLDGGGRLKNVFWADGRSRVAYQYFGDVVRFDTTYLMDNYETPLAMFVGVNHHGQLVLLGCGVLSERNTDAYTWLFKAWLSCMAGNPPSVIITDHCEGIQGAVAAAFPGVRHQMCLRHIMREMQQNLRELSEYKAIKGMLKRAIYDALRIEEFEEDWRNMIEKYGLEDSDWLKSLYENRHSWAPVFVKETFSAGLSCMQHKESQDSFFDGYINPKTSLKQFLSKYEAAVQNSCEKEGQADSDSFHKSPQLISKLYMEEQIRKIYTVDMFKKFQEEVKAILYCIPTPIQVDGLVSIFEVKECVRMKDGKEVNRNYGVTYNANEADVQCNCCSFQYGGILCRHSLSVLNFLEVYEIPSQYILERWRKDFKRRHTLACSSNDFIANGPTERYDNLFKSCLRFAEIGSSSDDKYEFALKIIHGATDGLLVGDCTTDLQHKSMTYDAQANCSIMGGSTDGRRNIGDGDEEIPDLMQVRRRGRPPKRRKESLVEKIVEANKKKVSQRKPMADSEPDMLHMGPNAPHFDSNLWAQDGINLTEQVNPTNLSIGTHFGVQVNHQHTIDNQAGLRWSFQQMFQQPHTPEPPPGPWAG</sequence>
<evidence type="ECO:0000256" key="2">
    <source>
        <dbReference type="ARBA" id="ARBA00022578"/>
    </source>
</evidence>
<keyword evidence="7" id="KW-0233">DNA recombination</keyword>
<dbReference type="GO" id="GO:0005634">
    <property type="term" value="C:nucleus"/>
    <property type="evidence" value="ECO:0007669"/>
    <property type="project" value="UniProtKB-SubCell"/>
</dbReference>
<reference evidence="12 13" key="1">
    <citation type="journal article" date="2022" name="Hortic Res">
        <title>The genome of Dioscorea zingiberensis sheds light on the biosynthesis, origin and evolution of the medicinally important diosgenin saponins.</title>
        <authorList>
            <person name="Li Y."/>
            <person name="Tan C."/>
            <person name="Li Z."/>
            <person name="Guo J."/>
            <person name="Li S."/>
            <person name="Chen X."/>
            <person name="Wang C."/>
            <person name="Dai X."/>
            <person name="Yang H."/>
            <person name="Song W."/>
            <person name="Hou L."/>
            <person name="Xu J."/>
            <person name="Tong Z."/>
            <person name="Xu A."/>
            <person name="Yuan X."/>
            <person name="Wang W."/>
            <person name="Yang Q."/>
            <person name="Chen L."/>
            <person name="Sun Z."/>
            <person name="Wang K."/>
            <person name="Pan B."/>
            <person name="Chen J."/>
            <person name="Bao Y."/>
            <person name="Liu F."/>
            <person name="Qi X."/>
            <person name="Gang D.R."/>
            <person name="Wen J."/>
            <person name="Li J."/>
        </authorList>
    </citation>
    <scope>NUCLEOTIDE SEQUENCE [LARGE SCALE GENOMIC DNA]</scope>
    <source>
        <strain evidence="12">Dzin_1.0</strain>
    </source>
</reference>
<dbReference type="InterPro" id="IPR001207">
    <property type="entry name" value="Transposase_mutator"/>
</dbReference>
<evidence type="ECO:0000256" key="8">
    <source>
        <dbReference type="PROSITE-ProRule" id="PRU00325"/>
    </source>
</evidence>
<dbReference type="AlphaFoldDB" id="A0A9D5BSB9"/>
<comment type="caution">
    <text evidence="12">The sequence shown here is derived from an EMBL/GenBank/DDBJ whole genome shotgun (WGS) entry which is preliminary data.</text>
</comment>
<dbReference type="InterPro" id="IPR031052">
    <property type="entry name" value="FHY3/FAR1"/>
</dbReference>
<dbReference type="GO" id="GO:0008270">
    <property type="term" value="F:zinc ion binding"/>
    <property type="evidence" value="ECO:0007669"/>
    <property type="project" value="UniProtKB-UniRule"/>
</dbReference>
<dbReference type="PROSITE" id="PS01007">
    <property type="entry name" value="TRANSPOSASE_MUTATOR"/>
    <property type="match status" value="1"/>
</dbReference>
<comment type="subcellular location">
    <subcellularLocation>
        <location evidence="9">Nucleus</location>
    </subcellularLocation>
</comment>
<evidence type="ECO:0000256" key="1">
    <source>
        <dbReference type="ARBA" id="ARBA00005889"/>
    </source>
</evidence>
<keyword evidence="2" id="KW-0815">Transposition</keyword>
<dbReference type="InterPro" id="IPR018289">
    <property type="entry name" value="MULE_transposase_dom"/>
</dbReference>
<gene>
    <name evidence="12" type="ORF">J5N97_000336</name>
</gene>
<evidence type="ECO:0000256" key="5">
    <source>
        <dbReference type="ARBA" id="ARBA00022833"/>
    </source>
</evidence>
<dbReference type="InterPro" id="IPR007527">
    <property type="entry name" value="Znf_SWIM"/>
</dbReference>
<keyword evidence="6" id="KW-0238">DNA-binding</keyword>
<evidence type="ECO:0000256" key="9">
    <source>
        <dbReference type="RuleBase" id="RU367018"/>
    </source>
</evidence>
<evidence type="ECO:0000313" key="12">
    <source>
        <dbReference type="EMBL" id="KAJ0959902.1"/>
    </source>
</evidence>
<evidence type="ECO:0000256" key="6">
    <source>
        <dbReference type="ARBA" id="ARBA00023125"/>
    </source>
</evidence>
<dbReference type="GO" id="GO:0003677">
    <property type="term" value="F:DNA binding"/>
    <property type="evidence" value="ECO:0007669"/>
    <property type="project" value="UniProtKB-KW"/>
</dbReference>
<comment type="similarity">
    <text evidence="1 9">Belongs to the FHY3/FAR1 family.</text>
</comment>
<dbReference type="GO" id="GO:0006355">
    <property type="term" value="P:regulation of DNA-templated transcription"/>
    <property type="evidence" value="ECO:0007669"/>
    <property type="project" value="UniProtKB-UniRule"/>
</dbReference>
<dbReference type="Pfam" id="PF10551">
    <property type="entry name" value="MULE"/>
    <property type="match status" value="1"/>
</dbReference>
<feature type="region of interest" description="Disordered" evidence="10">
    <location>
        <begin position="1"/>
        <end position="47"/>
    </location>
</feature>
<dbReference type="Pfam" id="PF04434">
    <property type="entry name" value="SWIM"/>
    <property type="match status" value="1"/>
</dbReference>
<feature type="domain" description="SWIM-type" evidence="11">
    <location>
        <begin position="541"/>
        <end position="577"/>
    </location>
</feature>
<evidence type="ECO:0000256" key="3">
    <source>
        <dbReference type="ARBA" id="ARBA00022723"/>
    </source>
</evidence>